<evidence type="ECO:0000256" key="4">
    <source>
        <dbReference type="ARBA" id="ARBA00023163"/>
    </source>
</evidence>
<reference evidence="6 7" key="1">
    <citation type="submission" date="2018-03" db="EMBL/GenBank/DDBJ databases">
        <title>Whole genome sequencing of Histamine producing bacteria.</title>
        <authorList>
            <person name="Butler K."/>
        </authorList>
    </citation>
    <scope>NUCLEOTIDE SEQUENCE [LARGE SCALE GENOMIC DNA]</scope>
    <source>
        <strain evidence="6 7">DSM 16190</strain>
    </source>
</reference>
<gene>
    <name evidence="6" type="ORF">C9I89_14635</name>
</gene>
<dbReference type="GO" id="GO:0005829">
    <property type="term" value="C:cytosol"/>
    <property type="evidence" value="ECO:0007669"/>
    <property type="project" value="TreeGrafter"/>
</dbReference>
<keyword evidence="2" id="KW-0805">Transcription regulation</keyword>
<dbReference type="Pfam" id="PF00126">
    <property type="entry name" value="HTH_1"/>
    <property type="match status" value="1"/>
</dbReference>
<dbReference type="EMBL" id="PYMC01000010">
    <property type="protein sequence ID" value="PSW04211.1"/>
    <property type="molecule type" value="Genomic_DNA"/>
</dbReference>
<dbReference type="FunFam" id="1.10.10.10:FF:000001">
    <property type="entry name" value="LysR family transcriptional regulator"/>
    <property type="match status" value="1"/>
</dbReference>
<dbReference type="GO" id="GO:0003700">
    <property type="term" value="F:DNA-binding transcription factor activity"/>
    <property type="evidence" value="ECO:0007669"/>
    <property type="project" value="InterPro"/>
</dbReference>
<dbReference type="Pfam" id="PF03466">
    <property type="entry name" value="LysR_substrate"/>
    <property type="match status" value="1"/>
</dbReference>
<comment type="caution">
    <text evidence="6">The sequence shown here is derived from an EMBL/GenBank/DDBJ whole genome shotgun (WGS) entry which is preliminary data.</text>
</comment>
<dbReference type="PROSITE" id="PS50931">
    <property type="entry name" value="HTH_LYSR"/>
    <property type="match status" value="1"/>
</dbReference>
<dbReference type="PANTHER" id="PTHR30419">
    <property type="entry name" value="HTH-TYPE TRANSCRIPTIONAL REGULATOR YBHD"/>
    <property type="match status" value="1"/>
</dbReference>
<sequence>MRFSIEQLEAFVASAESGSFSAGARRLGKAQSVISSAVANLEMDLNLSLFDRKGRTPVLTAHGQALLVKAKRILDECGILLVVADELQSGVEQKITLVVESMAMTQVMADKLKDFATHYPHVEIEILSAGSGDILKLIADKRAQIAVMLQLEFQQPGFEVHGLGALEMWCIAAADHPLADYAQVGWQDLQQHRQILITGRYGQDQQSWRVADAVWQTENAISAMQLTRSGIGWTALPAEMVRDVIDSGSLIRLALDFESQPWRQGVDVAWSTQQALGPAAKVLLRLLKQIRL</sequence>
<keyword evidence="3" id="KW-0238">DNA-binding</keyword>
<dbReference type="InterPro" id="IPR036390">
    <property type="entry name" value="WH_DNA-bd_sf"/>
</dbReference>
<dbReference type="Proteomes" id="UP000240904">
    <property type="component" value="Unassembled WGS sequence"/>
</dbReference>
<dbReference type="AlphaFoldDB" id="A0A2T3MW98"/>
<dbReference type="SUPFAM" id="SSF53850">
    <property type="entry name" value="Periplasmic binding protein-like II"/>
    <property type="match status" value="1"/>
</dbReference>
<dbReference type="InterPro" id="IPR050950">
    <property type="entry name" value="HTH-type_LysR_regulators"/>
</dbReference>
<dbReference type="InterPro" id="IPR036388">
    <property type="entry name" value="WH-like_DNA-bd_sf"/>
</dbReference>
<keyword evidence="4" id="KW-0804">Transcription</keyword>
<protein>
    <submittedName>
        <fullName evidence="6">LysR family transcriptional regulator</fullName>
    </submittedName>
</protein>
<evidence type="ECO:0000256" key="1">
    <source>
        <dbReference type="ARBA" id="ARBA00009437"/>
    </source>
</evidence>
<dbReference type="Gene3D" id="3.40.190.290">
    <property type="match status" value="1"/>
</dbReference>
<evidence type="ECO:0000256" key="3">
    <source>
        <dbReference type="ARBA" id="ARBA00023125"/>
    </source>
</evidence>
<evidence type="ECO:0000313" key="6">
    <source>
        <dbReference type="EMBL" id="PSW04211.1"/>
    </source>
</evidence>
<feature type="domain" description="HTH lysR-type" evidence="5">
    <location>
        <begin position="3"/>
        <end position="60"/>
    </location>
</feature>
<evidence type="ECO:0000256" key="2">
    <source>
        <dbReference type="ARBA" id="ARBA00023015"/>
    </source>
</evidence>
<dbReference type="SUPFAM" id="SSF46785">
    <property type="entry name" value="Winged helix' DNA-binding domain"/>
    <property type="match status" value="1"/>
</dbReference>
<dbReference type="OrthoDB" id="196624at2"/>
<name>A0A2T3MW98_9GAMM</name>
<comment type="similarity">
    <text evidence="1">Belongs to the LysR transcriptional regulatory family.</text>
</comment>
<dbReference type="CDD" id="cd05466">
    <property type="entry name" value="PBP2_LTTR_substrate"/>
    <property type="match status" value="1"/>
</dbReference>
<dbReference type="Gene3D" id="1.10.10.10">
    <property type="entry name" value="Winged helix-like DNA-binding domain superfamily/Winged helix DNA-binding domain"/>
    <property type="match status" value="1"/>
</dbReference>
<keyword evidence="7" id="KW-1185">Reference proteome</keyword>
<evidence type="ECO:0000313" key="7">
    <source>
        <dbReference type="Proteomes" id="UP000240904"/>
    </source>
</evidence>
<proteinExistence type="inferred from homology"/>
<dbReference type="PANTHER" id="PTHR30419:SF30">
    <property type="entry name" value="LYSR FAMILY TRANSCRIPTIONAL REGULATOR"/>
    <property type="match status" value="1"/>
</dbReference>
<evidence type="ECO:0000259" key="5">
    <source>
        <dbReference type="PROSITE" id="PS50931"/>
    </source>
</evidence>
<dbReference type="GO" id="GO:0003677">
    <property type="term" value="F:DNA binding"/>
    <property type="evidence" value="ECO:0007669"/>
    <property type="project" value="UniProtKB-KW"/>
</dbReference>
<dbReference type="InterPro" id="IPR000847">
    <property type="entry name" value="LysR_HTH_N"/>
</dbReference>
<dbReference type="RefSeq" id="WP_107284084.1">
    <property type="nucleotide sequence ID" value="NZ_PYMC01000010.1"/>
</dbReference>
<dbReference type="InterPro" id="IPR005119">
    <property type="entry name" value="LysR_subst-bd"/>
</dbReference>
<organism evidence="6 7">
    <name type="scientific">Photobacterium lipolyticum</name>
    <dbReference type="NCBI Taxonomy" id="266810"/>
    <lineage>
        <taxon>Bacteria</taxon>
        <taxon>Pseudomonadati</taxon>
        <taxon>Pseudomonadota</taxon>
        <taxon>Gammaproteobacteria</taxon>
        <taxon>Vibrionales</taxon>
        <taxon>Vibrionaceae</taxon>
        <taxon>Photobacterium</taxon>
    </lineage>
</organism>
<accession>A0A2T3MW98</accession>